<organism evidence="2 3">
    <name type="scientific">Escherichia phage vB_EcoM_112</name>
    <dbReference type="NCBI Taxonomy" id="1495285"/>
    <lineage>
        <taxon>Viruses</taxon>
        <taxon>Duplodnaviria</taxon>
        <taxon>Heunggongvirae</taxon>
        <taxon>Uroviricota</taxon>
        <taxon>Caudoviricetes</taxon>
        <taxon>Pantevenvirales</taxon>
        <taxon>Straboviridae</taxon>
        <taxon>Tevenvirinae</taxon>
        <taxon>Tequatrovirus</taxon>
        <taxon>Tequatrovirus e112</taxon>
    </lineage>
</organism>
<keyword evidence="1" id="KW-0472">Membrane</keyword>
<evidence type="ECO:0000313" key="2">
    <source>
        <dbReference type="EMBL" id="AHY83246.1"/>
    </source>
</evidence>
<evidence type="ECO:0000313" key="3">
    <source>
        <dbReference type="Proteomes" id="UP000024439"/>
    </source>
</evidence>
<protein>
    <submittedName>
        <fullName evidence="2">Immunity to superinfection membrane protein</fullName>
    </submittedName>
</protein>
<keyword evidence="1" id="KW-1133">Transmembrane helix</keyword>
<dbReference type="EMBL" id="KJ668714">
    <property type="protein sequence ID" value="AHY83246.1"/>
    <property type="molecule type" value="Genomic_DNA"/>
</dbReference>
<keyword evidence="1" id="KW-0812">Transmembrane</keyword>
<feature type="transmembrane region" description="Helical" evidence="1">
    <location>
        <begin position="41"/>
        <end position="64"/>
    </location>
</feature>
<evidence type="ECO:0000256" key="1">
    <source>
        <dbReference type="SAM" id="Phobius"/>
    </source>
</evidence>
<dbReference type="GeneID" id="19485196"/>
<dbReference type="Proteomes" id="UP000024439">
    <property type="component" value="Segment"/>
</dbReference>
<name>A0A023ZU03_9CAUD</name>
<dbReference type="KEGG" id="vg:19485196"/>
<sequence length="83" mass="9372">METLVAGSIFMVLVSGVLAIIIYMLPWFIALMRGSKSTVGIFFTSLLFNWSIIGWFITFIWSIAGETKKSAQPNQVIIIREKE</sequence>
<proteinExistence type="predicted"/>
<dbReference type="Pfam" id="PF14373">
    <property type="entry name" value="Imm_superinfect"/>
    <property type="match status" value="1"/>
</dbReference>
<dbReference type="PIRSF" id="PIRSF004305">
    <property type="entry name" value="Phage-assoc_immunity"/>
    <property type="match status" value="1"/>
</dbReference>
<gene>
    <name evidence="2" type="ORF">e112_048</name>
</gene>
<accession>A0A023ZU03</accession>
<keyword evidence="3" id="KW-1185">Reference proteome</keyword>
<dbReference type="RefSeq" id="YP_009030653.1">
    <property type="nucleotide sequence ID" value="NC_024125.2"/>
</dbReference>
<feature type="transmembrane region" description="Helical" evidence="1">
    <location>
        <begin position="6"/>
        <end position="29"/>
    </location>
</feature>
<dbReference type="InterPro" id="IPR016410">
    <property type="entry name" value="Phage_imm"/>
</dbReference>
<reference evidence="2 3" key="1">
    <citation type="submission" date="2014-10" db="EMBL/GenBank/DDBJ databases">
        <title>Complete genome sequence of e11/2, a T-even type bacteriophage specific for E. coli O157:H7.</title>
        <authorList>
            <person name="Coffey B."/>
            <person name="Ross P."/>
            <person name="O'Flynn G."/>
            <person name="O'Sullivan O."/>
            <person name="Casey A."/>
            <person name="Callanan M."/>
            <person name="Coffey A."/>
            <person name="McAuliffe O."/>
        </authorList>
    </citation>
    <scope>NUCLEOTIDE SEQUENCE [LARGE SCALE GENOMIC DNA]</scope>
</reference>